<comment type="caution">
    <text evidence="4">The sequence shown here is derived from an EMBL/GenBank/DDBJ whole genome shotgun (WGS) entry which is preliminary data.</text>
</comment>
<feature type="domain" description="DUF305" evidence="3">
    <location>
        <begin position="60"/>
        <end position="139"/>
    </location>
</feature>
<gene>
    <name evidence="4" type="ORF">TPL01_32840</name>
</gene>
<proteinExistence type="predicted"/>
<dbReference type="AlphaFoldDB" id="A0A512LCD5"/>
<sequence length="146" mass="16379">MSQQRKQDMLKNNRDWKRACITIMALAALATPPWANAQSGPVPADGATRALEPAADTVEGKSATEMQKSIDSLKEKTAAFQVTGNTDFDFAMMARMQRQAELDIAKAELEHGKEPMLRSMANRIIESQKNEIKQLDQWLALFHKFD</sequence>
<keyword evidence="2" id="KW-0732">Signal</keyword>
<evidence type="ECO:0000259" key="3">
    <source>
        <dbReference type="Pfam" id="PF03713"/>
    </source>
</evidence>
<dbReference type="EMBL" id="BKAD01000051">
    <property type="protein sequence ID" value="GEP32146.1"/>
    <property type="molecule type" value="Genomic_DNA"/>
</dbReference>
<dbReference type="Gene3D" id="1.20.1260.10">
    <property type="match status" value="1"/>
</dbReference>
<accession>A0A512LCD5</accession>
<evidence type="ECO:0000313" key="4">
    <source>
        <dbReference type="EMBL" id="GEP32146.1"/>
    </source>
</evidence>
<evidence type="ECO:0000256" key="2">
    <source>
        <dbReference type="SAM" id="SignalP"/>
    </source>
</evidence>
<organism evidence="4 5">
    <name type="scientific">Sulfuriferula plumbiphila</name>
    <dbReference type="NCBI Taxonomy" id="171865"/>
    <lineage>
        <taxon>Bacteria</taxon>
        <taxon>Pseudomonadati</taxon>
        <taxon>Pseudomonadota</taxon>
        <taxon>Betaproteobacteria</taxon>
        <taxon>Nitrosomonadales</taxon>
        <taxon>Sulfuricellaceae</taxon>
        <taxon>Sulfuriferula</taxon>
    </lineage>
</organism>
<name>A0A512LCD5_9PROT</name>
<protein>
    <recommendedName>
        <fullName evidence="3">DUF305 domain-containing protein</fullName>
    </recommendedName>
</protein>
<dbReference type="InterPro" id="IPR005183">
    <property type="entry name" value="DUF305_CopM-like"/>
</dbReference>
<dbReference type="Proteomes" id="UP000321337">
    <property type="component" value="Unassembled WGS sequence"/>
</dbReference>
<dbReference type="RefSeq" id="WP_198415362.1">
    <property type="nucleotide sequence ID" value="NZ_AP021884.1"/>
</dbReference>
<feature type="signal peptide" evidence="2">
    <location>
        <begin position="1"/>
        <end position="37"/>
    </location>
</feature>
<keyword evidence="5" id="KW-1185">Reference proteome</keyword>
<feature type="chain" id="PRO_5021770135" description="DUF305 domain-containing protein" evidence="2">
    <location>
        <begin position="38"/>
        <end position="146"/>
    </location>
</feature>
<dbReference type="Pfam" id="PF03713">
    <property type="entry name" value="DUF305"/>
    <property type="match status" value="1"/>
</dbReference>
<dbReference type="InterPro" id="IPR012347">
    <property type="entry name" value="Ferritin-like"/>
</dbReference>
<evidence type="ECO:0000313" key="5">
    <source>
        <dbReference type="Proteomes" id="UP000321337"/>
    </source>
</evidence>
<reference evidence="4 5" key="1">
    <citation type="submission" date="2019-07" db="EMBL/GenBank/DDBJ databases">
        <title>Whole genome shotgun sequence of Thiobacillus plumbophilus NBRC 107929.</title>
        <authorList>
            <person name="Hosoyama A."/>
            <person name="Uohara A."/>
            <person name="Ohji S."/>
            <person name="Ichikawa N."/>
        </authorList>
    </citation>
    <scope>NUCLEOTIDE SEQUENCE [LARGE SCALE GENOMIC DNA]</scope>
    <source>
        <strain evidence="4 5">NBRC 107929</strain>
    </source>
</reference>
<feature type="region of interest" description="Disordered" evidence="1">
    <location>
        <begin position="37"/>
        <end position="63"/>
    </location>
</feature>
<evidence type="ECO:0000256" key="1">
    <source>
        <dbReference type="SAM" id="MobiDB-lite"/>
    </source>
</evidence>